<proteinExistence type="predicted"/>
<feature type="coiled-coil region" evidence="4">
    <location>
        <begin position="195"/>
        <end position="227"/>
    </location>
</feature>
<feature type="transmembrane region" description="Helical" evidence="5">
    <location>
        <begin position="170"/>
        <end position="190"/>
    </location>
</feature>
<dbReference type="EMBL" id="CP072110">
    <property type="protein sequence ID" value="QTH62995.1"/>
    <property type="molecule type" value="Genomic_DNA"/>
</dbReference>
<keyword evidence="8" id="KW-1185">Reference proteome</keyword>
<dbReference type="KEGG" id="psym:J1N51_09535"/>
<gene>
    <name evidence="7" type="ORF">J1N51_09535</name>
</gene>
<reference evidence="7" key="1">
    <citation type="submission" date="2021-03" db="EMBL/GenBank/DDBJ databases">
        <title>Description of Psychrosphaera ytuae sp. nov. isolated from deep sea sediment of South China Sea.</title>
        <authorList>
            <person name="Zhang J."/>
            <person name="Xu X.-D."/>
        </authorList>
    </citation>
    <scope>NUCLEOTIDE SEQUENCE</scope>
    <source>
        <strain evidence="7">MTZ26</strain>
    </source>
</reference>
<evidence type="ECO:0000256" key="4">
    <source>
        <dbReference type="SAM" id="Coils"/>
    </source>
</evidence>
<sequence length="388" mass="45563">MFKDQEMEQRYLTDRFLVDHLSIARAFIVFSLFYSIFVMVDLQLTFIEPKYFQFSIAQKMVVPIVGLLCFFYVNKNVSVRALDQAVFVYAVVFVINLFLSFYGYTHWTTEPVTLLEITMASVFVNLLISIYAPLRLHHQLLTTLFIALMTIVFVRHEIHLSGSKSSFCFAFLMIANGFAWSITVTIHRNFRRYWANKQERDIDNHRLRQEIQQRERLEIDLKRLAMTDTLTNIDNRRSFMEHLHREVKRAQRQHNPLSVINFDIDLFKHINDEFGHDVGDRVLVDVSRLVEERLRESDIFGRMGGEEFAILIPDGDLEDARKLAEILRQAFHHHSTLHQDKILKVTASFGVAQFKINEHIDDLLKRADQAMYKAKNAGRDCVKTQQQL</sequence>
<dbReference type="PANTHER" id="PTHR45138:SF9">
    <property type="entry name" value="DIGUANYLATE CYCLASE DGCM-RELATED"/>
    <property type="match status" value="1"/>
</dbReference>
<dbReference type="Proteomes" id="UP000682739">
    <property type="component" value="Chromosome"/>
</dbReference>
<dbReference type="NCBIfam" id="TIGR00254">
    <property type="entry name" value="GGDEF"/>
    <property type="match status" value="1"/>
</dbReference>
<evidence type="ECO:0000313" key="7">
    <source>
        <dbReference type="EMBL" id="QTH62995.1"/>
    </source>
</evidence>
<evidence type="ECO:0000256" key="1">
    <source>
        <dbReference type="ARBA" id="ARBA00001946"/>
    </source>
</evidence>
<feature type="transmembrane region" description="Helical" evidence="5">
    <location>
        <begin position="140"/>
        <end position="158"/>
    </location>
</feature>
<feature type="transmembrane region" description="Helical" evidence="5">
    <location>
        <begin position="85"/>
        <end position="105"/>
    </location>
</feature>
<keyword evidence="5" id="KW-0812">Transmembrane</keyword>
<protein>
    <recommendedName>
        <fullName evidence="2">diguanylate cyclase</fullName>
        <ecNumber evidence="2">2.7.7.65</ecNumber>
    </recommendedName>
</protein>
<keyword evidence="5" id="KW-0472">Membrane</keyword>
<dbReference type="FunFam" id="3.30.70.270:FF:000001">
    <property type="entry name" value="Diguanylate cyclase domain protein"/>
    <property type="match status" value="1"/>
</dbReference>
<keyword evidence="4" id="KW-0175">Coiled coil</keyword>
<name>A0A975DC94_9GAMM</name>
<evidence type="ECO:0000256" key="5">
    <source>
        <dbReference type="SAM" id="Phobius"/>
    </source>
</evidence>
<dbReference type="CDD" id="cd01949">
    <property type="entry name" value="GGDEF"/>
    <property type="match status" value="1"/>
</dbReference>
<keyword evidence="5" id="KW-1133">Transmembrane helix</keyword>
<dbReference type="AlphaFoldDB" id="A0A975DC94"/>
<feature type="domain" description="GGDEF" evidence="6">
    <location>
        <begin position="255"/>
        <end position="387"/>
    </location>
</feature>
<dbReference type="SUPFAM" id="SSF55073">
    <property type="entry name" value="Nucleotide cyclase"/>
    <property type="match status" value="1"/>
</dbReference>
<evidence type="ECO:0000259" key="6">
    <source>
        <dbReference type="PROSITE" id="PS50887"/>
    </source>
</evidence>
<feature type="transmembrane region" description="Helical" evidence="5">
    <location>
        <begin position="52"/>
        <end position="73"/>
    </location>
</feature>
<dbReference type="GO" id="GO:0052621">
    <property type="term" value="F:diguanylate cyclase activity"/>
    <property type="evidence" value="ECO:0007669"/>
    <property type="project" value="UniProtKB-EC"/>
</dbReference>
<feature type="transmembrane region" description="Helical" evidence="5">
    <location>
        <begin position="111"/>
        <end position="128"/>
    </location>
</feature>
<comment type="cofactor">
    <cofactor evidence="1">
        <name>Mg(2+)</name>
        <dbReference type="ChEBI" id="CHEBI:18420"/>
    </cofactor>
</comment>
<evidence type="ECO:0000256" key="2">
    <source>
        <dbReference type="ARBA" id="ARBA00012528"/>
    </source>
</evidence>
<accession>A0A975DC94</accession>
<organism evidence="7 8">
    <name type="scientific">Psychrosphaera ytuae</name>
    <dbReference type="NCBI Taxonomy" id="2820710"/>
    <lineage>
        <taxon>Bacteria</taxon>
        <taxon>Pseudomonadati</taxon>
        <taxon>Pseudomonadota</taxon>
        <taxon>Gammaproteobacteria</taxon>
        <taxon>Alteromonadales</taxon>
        <taxon>Pseudoalteromonadaceae</taxon>
        <taxon>Psychrosphaera</taxon>
    </lineage>
</organism>
<dbReference type="RefSeq" id="WP_208830759.1">
    <property type="nucleotide sequence ID" value="NZ_CP072110.1"/>
</dbReference>
<dbReference type="EC" id="2.7.7.65" evidence="2"/>
<dbReference type="InterPro" id="IPR029787">
    <property type="entry name" value="Nucleotide_cyclase"/>
</dbReference>
<dbReference type="PROSITE" id="PS50887">
    <property type="entry name" value="GGDEF"/>
    <property type="match status" value="1"/>
</dbReference>
<dbReference type="Gene3D" id="3.30.70.270">
    <property type="match status" value="1"/>
</dbReference>
<dbReference type="PANTHER" id="PTHR45138">
    <property type="entry name" value="REGULATORY COMPONENTS OF SENSORY TRANSDUCTION SYSTEM"/>
    <property type="match status" value="1"/>
</dbReference>
<evidence type="ECO:0000313" key="8">
    <source>
        <dbReference type="Proteomes" id="UP000682739"/>
    </source>
</evidence>
<dbReference type="Pfam" id="PF00990">
    <property type="entry name" value="GGDEF"/>
    <property type="match status" value="1"/>
</dbReference>
<evidence type="ECO:0000256" key="3">
    <source>
        <dbReference type="ARBA" id="ARBA00034247"/>
    </source>
</evidence>
<dbReference type="InterPro" id="IPR000160">
    <property type="entry name" value="GGDEF_dom"/>
</dbReference>
<dbReference type="InterPro" id="IPR043128">
    <property type="entry name" value="Rev_trsase/Diguanyl_cyclase"/>
</dbReference>
<feature type="transmembrane region" description="Helical" evidence="5">
    <location>
        <begin position="21"/>
        <end position="40"/>
    </location>
</feature>
<dbReference type="InterPro" id="IPR050469">
    <property type="entry name" value="Diguanylate_Cyclase"/>
</dbReference>
<dbReference type="SMART" id="SM00267">
    <property type="entry name" value="GGDEF"/>
    <property type="match status" value="1"/>
</dbReference>
<comment type="catalytic activity">
    <reaction evidence="3">
        <text>2 GTP = 3',3'-c-di-GMP + 2 diphosphate</text>
        <dbReference type="Rhea" id="RHEA:24898"/>
        <dbReference type="ChEBI" id="CHEBI:33019"/>
        <dbReference type="ChEBI" id="CHEBI:37565"/>
        <dbReference type="ChEBI" id="CHEBI:58805"/>
        <dbReference type="EC" id="2.7.7.65"/>
    </reaction>
</comment>